<keyword evidence="6" id="KW-0802">TPR repeat</keyword>
<dbReference type="SUPFAM" id="SSF55874">
    <property type="entry name" value="ATPase domain of HSP90 chaperone/DNA topoisomerase II/histidine kinase"/>
    <property type="match status" value="1"/>
</dbReference>
<feature type="domain" description="Histidine kinase/HSP90-like ATPase" evidence="8">
    <location>
        <begin position="573"/>
        <end position="658"/>
    </location>
</feature>
<evidence type="ECO:0000313" key="9">
    <source>
        <dbReference type="EMBL" id="TSE10192.1"/>
    </source>
</evidence>
<evidence type="ECO:0000256" key="7">
    <source>
        <dbReference type="SAM" id="Phobius"/>
    </source>
</evidence>
<dbReference type="RefSeq" id="WP_143915750.1">
    <property type="nucleotide sequence ID" value="NZ_CANMIK010000008.1"/>
</dbReference>
<keyword evidence="3" id="KW-0808">Transferase</keyword>
<dbReference type="EMBL" id="VLNR01000008">
    <property type="protein sequence ID" value="TSE10192.1"/>
    <property type="molecule type" value="Genomic_DNA"/>
</dbReference>
<evidence type="ECO:0000256" key="5">
    <source>
        <dbReference type="ARBA" id="ARBA00023012"/>
    </source>
</evidence>
<name>A0A554VP56_9FLAO</name>
<feature type="repeat" description="TPR" evidence="6">
    <location>
        <begin position="122"/>
        <end position="155"/>
    </location>
</feature>
<comment type="catalytic activity">
    <reaction evidence="1">
        <text>ATP + protein L-histidine = ADP + protein N-phospho-L-histidine.</text>
        <dbReference type="EC" id="2.7.13.3"/>
    </reaction>
</comment>
<reference evidence="9 10" key="1">
    <citation type="submission" date="2019-07" db="EMBL/GenBank/DDBJ databases">
        <title>The draft genome sequence of Aquimarina algiphila M91.</title>
        <authorList>
            <person name="Meng X."/>
        </authorList>
    </citation>
    <scope>NUCLEOTIDE SEQUENCE [LARGE SCALE GENOMIC DNA]</scope>
    <source>
        <strain evidence="9 10">M91</strain>
    </source>
</reference>
<keyword evidence="4" id="KW-0418">Kinase</keyword>
<evidence type="ECO:0000256" key="2">
    <source>
        <dbReference type="ARBA" id="ARBA00012438"/>
    </source>
</evidence>
<accession>A0A554VP56</accession>
<dbReference type="AlphaFoldDB" id="A0A554VP56"/>
<dbReference type="SUPFAM" id="SSF48452">
    <property type="entry name" value="TPR-like"/>
    <property type="match status" value="1"/>
</dbReference>
<evidence type="ECO:0000256" key="3">
    <source>
        <dbReference type="ARBA" id="ARBA00022679"/>
    </source>
</evidence>
<dbReference type="InterPro" id="IPR011990">
    <property type="entry name" value="TPR-like_helical_dom_sf"/>
</dbReference>
<dbReference type="Proteomes" id="UP000318833">
    <property type="component" value="Unassembled WGS sequence"/>
</dbReference>
<dbReference type="InterPro" id="IPR019734">
    <property type="entry name" value="TPR_rpt"/>
</dbReference>
<dbReference type="CDD" id="cd16917">
    <property type="entry name" value="HATPase_UhpB-NarQ-NarX-like"/>
    <property type="match status" value="1"/>
</dbReference>
<dbReference type="PANTHER" id="PTHR24421:SF10">
    <property type="entry name" value="NITRATE_NITRITE SENSOR PROTEIN NARQ"/>
    <property type="match status" value="1"/>
</dbReference>
<dbReference type="Gene3D" id="3.30.565.10">
    <property type="entry name" value="Histidine kinase-like ATPase, C-terminal domain"/>
    <property type="match status" value="1"/>
</dbReference>
<evidence type="ECO:0000256" key="4">
    <source>
        <dbReference type="ARBA" id="ARBA00022777"/>
    </source>
</evidence>
<keyword evidence="10" id="KW-1185">Reference proteome</keyword>
<evidence type="ECO:0000256" key="1">
    <source>
        <dbReference type="ARBA" id="ARBA00000085"/>
    </source>
</evidence>
<dbReference type="Pfam" id="PF02518">
    <property type="entry name" value="HATPase_c"/>
    <property type="match status" value="1"/>
</dbReference>
<organism evidence="9 10">
    <name type="scientific">Aquimarina algiphila</name>
    <dbReference type="NCBI Taxonomy" id="2047982"/>
    <lineage>
        <taxon>Bacteria</taxon>
        <taxon>Pseudomonadati</taxon>
        <taxon>Bacteroidota</taxon>
        <taxon>Flavobacteriia</taxon>
        <taxon>Flavobacteriales</taxon>
        <taxon>Flavobacteriaceae</taxon>
        <taxon>Aquimarina</taxon>
    </lineage>
</organism>
<comment type="caution">
    <text evidence="9">The sequence shown here is derived from an EMBL/GenBank/DDBJ whole genome shotgun (WGS) entry which is preliminary data.</text>
</comment>
<dbReference type="GO" id="GO:0004673">
    <property type="term" value="F:protein histidine kinase activity"/>
    <property type="evidence" value="ECO:0007669"/>
    <property type="project" value="UniProtKB-EC"/>
</dbReference>
<dbReference type="InterPro" id="IPR050482">
    <property type="entry name" value="Sensor_HK_TwoCompSys"/>
</dbReference>
<keyword evidence="7" id="KW-0472">Membrane</keyword>
<sequence>MKRYTFTSLFFLGVFFIILCYSCRTDTKPNNLSSIPIQKKIDTLNTYFNRASQRSNTETEKLEAIDSFLNAANNLNMDSLVYKGLRLKSNILFKSGHYQKAIGQANLMVKLAQKNTDSNNLGKAYYKIGYFYKETDNYLEAFKYYNQSFKILRNLKDSINAGKCLKSMANIQIALGDYNASKTTATDGLKYVESSSRHRIISGLYQSIGLSFYELGNQEEALLWNSKILNLFNDSIAKNKIGVKNLPIFRNSRASILAKQKKYKESIDILQTLLKDENVIQKQTQYAQILSNLGHVKFLDNPENFESEEMLIEALSIRQKENNQFGLFASNIHLTKYYRNKDLEKAKYHAHEAYQTIKDFGDYEASLEVLTLITELDPDSLEDHQRFKEASLQLMELRKKTREIYAPTRFENENLLKENERKNWKISRVRNQNAIYLLGILLLLTGIGFVVYFFRQQMRNLNQQNKIAQFEASYETETRISKRLHDELGNDIFQVMLQYQNDPHDPQIKDKLNSTYIRARDISRENNEFETGETYAEELNNMLQNYAQNGIRLIVIGFDKMDWNDMDKTIKLTVYRVLQELMTNMQKHSQASLVKLMFSNTNNTLQIKYSDNGVGMAEEHVKSKNGLRNTEKRIEAIRGTLIFDSEKDKGFKAVIQIPN</sequence>
<dbReference type="Gene3D" id="1.25.40.10">
    <property type="entry name" value="Tetratricopeptide repeat domain"/>
    <property type="match status" value="2"/>
</dbReference>
<keyword evidence="5" id="KW-0902">Two-component regulatory system</keyword>
<evidence type="ECO:0000256" key="6">
    <source>
        <dbReference type="PROSITE-ProRule" id="PRU00339"/>
    </source>
</evidence>
<keyword evidence="7" id="KW-1133">Transmembrane helix</keyword>
<protein>
    <recommendedName>
        <fullName evidence="2">histidine kinase</fullName>
        <ecNumber evidence="2">2.7.13.3</ecNumber>
    </recommendedName>
</protein>
<dbReference type="SMART" id="SM00028">
    <property type="entry name" value="TPR"/>
    <property type="match status" value="5"/>
</dbReference>
<keyword evidence="7" id="KW-0812">Transmembrane</keyword>
<evidence type="ECO:0000259" key="8">
    <source>
        <dbReference type="Pfam" id="PF02518"/>
    </source>
</evidence>
<dbReference type="GO" id="GO:0000160">
    <property type="term" value="P:phosphorelay signal transduction system"/>
    <property type="evidence" value="ECO:0007669"/>
    <property type="project" value="UniProtKB-KW"/>
</dbReference>
<feature type="transmembrane region" description="Helical" evidence="7">
    <location>
        <begin position="434"/>
        <end position="454"/>
    </location>
</feature>
<dbReference type="PROSITE" id="PS50005">
    <property type="entry name" value="TPR"/>
    <property type="match status" value="1"/>
</dbReference>
<dbReference type="EC" id="2.7.13.3" evidence="2"/>
<dbReference type="OrthoDB" id="943406at2"/>
<evidence type="ECO:0000313" key="10">
    <source>
        <dbReference type="Proteomes" id="UP000318833"/>
    </source>
</evidence>
<dbReference type="PANTHER" id="PTHR24421">
    <property type="entry name" value="NITRATE/NITRITE SENSOR PROTEIN NARX-RELATED"/>
    <property type="match status" value="1"/>
</dbReference>
<dbReference type="InterPro" id="IPR003594">
    <property type="entry name" value="HATPase_dom"/>
</dbReference>
<gene>
    <name evidence="9" type="ORF">FOF46_05475</name>
</gene>
<dbReference type="InterPro" id="IPR036890">
    <property type="entry name" value="HATPase_C_sf"/>
</dbReference>
<dbReference type="SUPFAM" id="SSF81901">
    <property type="entry name" value="HCP-like"/>
    <property type="match status" value="1"/>
</dbReference>
<proteinExistence type="predicted"/>